<feature type="domain" description="Endonuclease/exonuclease/phosphatase" evidence="2">
    <location>
        <begin position="627"/>
        <end position="825"/>
    </location>
</feature>
<name>A0ABM3LR40_BICAN</name>
<dbReference type="PANTHER" id="PTHR33273:SF2">
    <property type="entry name" value="ENDONUCLEASE_EXONUCLEASE_PHOSPHATASE DOMAIN-CONTAINING PROTEIN"/>
    <property type="match status" value="1"/>
</dbReference>
<dbReference type="SUPFAM" id="SSF56219">
    <property type="entry name" value="DNase I-like"/>
    <property type="match status" value="1"/>
</dbReference>
<feature type="region of interest" description="Disordered" evidence="1">
    <location>
        <begin position="1"/>
        <end position="108"/>
    </location>
</feature>
<feature type="compositionally biased region" description="Low complexity" evidence="1">
    <location>
        <begin position="1"/>
        <end position="16"/>
    </location>
</feature>
<evidence type="ECO:0000313" key="3">
    <source>
        <dbReference type="Proteomes" id="UP001652582"/>
    </source>
</evidence>
<dbReference type="InterPro" id="IPR005135">
    <property type="entry name" value="Endo/exonuclease/phosphatase"/>
</dbReference>
<gene>
    <name evidence="4" type="primary">LOC112044901</name>
</gene>
<dbReference type="GeneID" id="112044901"/>
<keyword evidence="3" id="KW-1185">Reference proteome</keyword>
<evidence type="ECO:0000256" key="1">
    <source>
        <dbReference type="SAM" id="MobiDB-lite"/>
    </source>
</evidence>
<feature type="region of interest" description="Disordered" evidence="1">
    <location>
        <begin position="163"/>
        <end position="286"/>
    </location>
</feature>
<reference evidence="4" key="1">
    <citation type="submission" date="2025-08" db="UniProtKB">
        <authorList>
            <consortium name="RefSeq"/>
        </authorList>
    </citation>
    <scope>IDENTIFICATION</scope>
</reference>
<feature type="region of interest" description="Disordered" evidence="1">
    <location>
        <begin position="509"/>
        <end position="626"/>
    </location>
</feature>
<feature type="compositionally biased region" description="Low complexity" evidence="1">
    <location>
        <begin position="65"/>
        <end position="77"/>
    </location>
</feature>
<feature type="compositionally biased region" description="Low complexity" evidence="1">
    <location>
        <begin position="163"/>
        <end position="173"/>
    </location>
</feature>
<feature type="compositionally biased region" description="Basic residues" evidence="1">
    <location>
        <begin position="556"/>
        <end position="567"/>
    </location>
</feature>
<feature type="compositionally biased region" description="Low complexity" evidence="1">
    <location>
        <begin position="515"/>
        <end position="539"/>
    </location>
</feature>
<dbReference type="Gene3D" id="3.60.10.10">
    <property type="entry name" value="Endonuclease/exonuclease/phosphatase"/>
    <property type="match status" value="1"/>
</dbReference>
<dbReference type="InterPro" id="IPR036691">
    <property type="entry name" value="Endo/exonu/phosph_ase_sf"/>
</dbReference>
<feature type="compositionally biased region" description="Low complexity" evidence="1">
    <location>
        <begin position="237"/>
        <end position="255"/>
    </location>
</feature>
<dbReference type="RefSeq" id="XP_052741505.1">
    <property type="nucleotide sequence ID" value="XM_052885545.1"/>
</dbReference>
<accession>A0ABM3LR40</accession>
<organism evidence="3 4">
    <name type="scientific">Bicyclus anynana</name>
    <name type="common">Squinting bush brown butterfly</name>
    <dbReference type="NCBI Taxonomy" id="110368"/>
    <lineage>
        <taxon>Eukaryota</taxon>
        <taxon>Metazoa</taxon>
        <taxon>Ecdysozoa</taxon>
        <taxon>Arthropoda</taxon>
        <taxon>Hexapoda</taxon>
        <taxon>Insecta</taxon>
        <taxon>Pterygota</taxon>
        <taxon>Neoptera</taxon>
        <taxon>Endopterygota</taxon>
        <taxon>Lepidoptera</taxon>
        <taxon>Glossata</taxon>
        <taxon>Ditrysia</taxon>
        <taxon>Papilionoidea</taxon>
        <taxon>Nymphalidae</taxon>
        <taxon>Satyrinae</taxon>
        <taxon>Satyrini</taxon>
        <taxon>Mycalesina</taxon>
        <taxon>Bicyclus</taxon>
    </lineage>
</organism>
<feature type="compositionally biased region" description="Pro residues" evidence="1">
    <location>
        <begin position="184"/>
        <end position="202"/>
    </location>
</feature>
<proteinExistence type="predicted"/>
<evidence type="ECO:0000259" key="2">
    <source>
        <dbReference type="Pfam" id="PF03372"/>
    </source>
</evidence>
<dbReference type="Proteomes" id="UP001652582">
    <property type="component" value="Chromosome 14"/>
</dbReference>
<dbReference type="PANTHER" id="PTHR33273">
    <property type="entry name" value="DOMAIN-CONTAINING PROTEIN, PUTATIVE-RELATED"/>
    <property type="match status" value="1"/>
</dbReference>
<protein>
    <submittedName>
        <fullName evidence="4">Striated muscle-specific serine/threonine-protein kinase-like</fullName>
    </submittedName>
</protein>
<dbReference type="Pfam" id="PF03372">
    <property type="entry name" value="Exo_endo_phos"/>
    <property type="match status" value="1"/>
</dbReference>
<sequence>MPSAATPAHAAPRTSAPAPPRSVRDPSTAPAPPRSERVVPAPSRTAREPLAASAQTRPARDAAVPPSSARDAPTAPRAARDAPRASPSAARVTQRSTSQLTPPFDAAAPSHTFLRPAVLPALSRSAHDVPRSAAIAALKAPCPAPGSSRAAFSHAVPALSSAAPALKAPTPSSQQKPSMRSPRFPAPQPNPPIPVGRFPSPPQRAEKRNMPSISPGSPMDTAHTAPVAPTYAHTVRTPPGSTSTSATTAVTSGVSPIAAAEPTNTSTAATHTEIPAPAPTLPKTPSRYPPLIVEALPDWTTHFKELKRLLGHTPNGRPFGKGVRFLPRSDEEFRTIQRYLTQLESENGISWFCYSLPAERSIKVAIRGLPANTEPALVEQELRELGYVPEHVRTIPPRAGRPGCLMFAQLQRTPGLIPGIYEVRELLCMPGIIVESWRGRKGPAQCHRCQQFRHSSHNCHRPIACVRCGENHPARECQRPLEDPPTCANCGGAHTANNAACPVFKRESRNRRAGTVARTSTTMRATTFTTHTAATEADAPGSLMAAANQPGQQPGGKRRRKRGKRAGARKDEPSQAPSTAPYETAGRCSTAPPGQSKPTVVAAPERGTKAKRVAPQSAPQPESGHLDPRFAAVISTLNQRRVDIGLINETHLKPVDKLKVPGYHVYREDHISPNGIAYRGLAVLVRRNVIHQVLPVPQLQTSYALGVEVCIDGQPTRLFAFYKPPQHRIAVVDVHALLDSPLPTIVAGDFNAKHTAWNSNTVCPDGRRLLDDADRHSYKVLGPEVPTHYPYCAAHTPDVIDLAVVRGLTAAPSLDVMDDHLVSNHQAVLLTLESIPTTMIPPSPKHRQDWRVFAAHMAEHSPSYRVETSTDVDRLASDFSTSLSTALRESRLDAEPSRRPPQLRPYLQAMIEEKRKLRRKWQTRRCPIMRSQLNALAAKISEALENDATESWSVLKIIKVRKSLKYVRI</sequence>
<evidence type="ECO:0000313" key="4">
    <source>
        <dbReference type="RefSeq" id="XP_052741505.1"/>
    </source>
</evidence>